<organism evidence="1">
    <name type="scientific">marine sediment metagenome</name>
    <dbReference type="NCBI Taxonomy" id="412755"/>
    <lineage>
        <taxon>unclassified sequences</taxon>
        <taxon>metagenomes</taxon>
        <taxon>ecological metagenomes</taxon>
    </lineage>
</organism>
<sequence length="57" mass="6835">MKRRWQPDEGREEVVRRLEAVDVVRLEIRPRALEAMRDFYGRLLGLEALEPEDEALR</sequence>
<dbReference type="EMBL" id="BARS01009058">
    <property type="protein sequence ID" value="GAF69319.1"/>
    <property type="molecule type" value="Genomic_DNA"/>
</dbReference>
<feature type="non-terminal residue" evidence="1">
    <location>
        <position position="57"/>
    </location>
</feature>
<comment type="caution">
    <text evidence="1">The sequence shown here is derived from an EMBL/GenBank/DDBJ whole genome shotgun (WGS) entry which is preliminary data.</text>
</comment>
<reference evidence="1" key="1">
    <citation type="journal article" date="2014" name="Front. Microbiol.">
        <title>High frequency of phylogenetically diverse reductive dehalogenase-homologous genes in deep subseafloor sedimentary metagenomes.</title>
        <authorList>
            <person name="Kawai M."/>
            <person name="Futagami T."/>
            <person name="Toyoda A."/>
            <person name="Takaki Y."/>
            <person name="Nishi S."/>
            <person name="Hori S."/>
            <person name="Arai W."/>
            <person name="Tsubouchi T."/>
            <person name="Morono Y."/>
            <person name="Uchiyama I."/>
            <person name="Ito T."/>
            <person name="Fujiyama A."/>
            <person name="Inagaki F."/>
            <person name="Takami H."/>
        </authorList>
    </citation>
    <scope>NUCLEOTIDE SEQUENCE</scope>
    <source>
        <strain evidence="1">Expedition CK06-06</strain>
    </source>
</reference>
<evidence type="ECO:0008006" key="2">
    <source>
        <dbReference type="Google" id="ProtNLM"/>
    </source>
</evidence>
<dbReference type="AlphaFoldDB" id="X0RKG6"/>
<accession>X0RKG6</accession>
<gene>
    <name evidence="1" type="ORF">S01H1_17121</name>
</gene>
<evidence type="ECO:0000313" key="1">
    <source>
        <dbReference type="EMBL" id="GAF69319.1"/>
    </source>
</evidence>
<name>X0RKG6_9ZZZZ</name>
<protein>
    <recommendedName>
        <fullName evidence="2">Glyoxalase-like domain-containing protein</fullName>
    </recommendedName>
</protein>
<proteinExistence type="predicted"/>